<dbReference type="Pfam" id="PF15633">
    <property type="entry name" value="Tox-ART-HYD1"/>
    <property type="match status" value="1"/>
</dbReference>
<evidence type="ECO:0000313" key="2">
    <source>
        <dbReference type="Proteomes" id="UP000749559"/>
    </source>
</evidence>
<name>A0A8J1UB59_OWEFU</name>
<dbReference type="EMBL" id="CAIIXF020000001">
    <property type="protein sequence ID" value="CAH1773185.1"/>
    <property type="molecule type" value="Genomic_DNA"/>
</dbReference>
<accession>A0A8J1UB59</accession>
<proteinExistence type="predicted"/>
<dbReference type="OrthoDB" id="436331at2759"/>
<sequence length="124" mass="14352">MKVYHYTSEAGIKGIKSSMKIKQSTDKKKDAMLGEGVYFTTMTPRQHSKEEIIRNNWDGAVMAMHTNRLDWAIELDIPRSRLMKNESDGRDIFAFPGDVNLNDFPHQFIKVDEDLNMTIQPMIM</sequence>
<protein>
    <submittedName>
        <fullName evidence="1">Uncharacterized protein</fullName>
    </submittedName>
</protein>
<dbReference type="Proteomes" id="UP000749559">
    <property type="component" value="Unassembled WGS sequence"/>
</dbReference>
<comment type="caution">
    <text evidence="1">The sequence shown here is derived from an EMBL/GenBank/DDBJ whole genome shotgun (WGS) entry which is preliminary data.</text>
</comment>
<dbReference type="InterPro" id="IPR028920">
    <property type="entry name" value="Tox-ART-HYD1_dom"/>
</dbReference>
<keyword evidence="2" id="KW-1185">Reference proteome</keyword>
<dbReference type="AlphaFoldDB" id="A0A8J1UB59"/>
<organism evidence="1 2">
    <name type="scientific">Owenia fusiformis</name>
    <name type="common">Polychaete worm</name>
    <dbReference type="NCBI Taxonomy" id="6347"/>
    <lineage>
        <taxon>Eukaryota</taxon>
        <taxon>Metazoa</taxon>
        <taxon>Spiralia</taxon>
        <taxon>Lophotrochozoa</taxon>
        <taxon>Annelida</taxon>
        <taxon>Polychaeta</taxon>
        <taxon>Sedentaria</taxon>
        <taxon>Canalipalpata</taxon>
        <taxon>Sabellida</taxon>
        <taxon>Oweniida</taxon>
        <taxon>Oweniidae</taxon>
        <taxon>Owenia</taxon>
    </lineage>
</organism>
<evidence type="ECO:0000313" key="1">
    <source>
        <dbReference type="EMBL" id="CAH1773185.1"/>
    </source>
</evidence>
<reference evidence="1" key="1">
    <citation type="submission" date="2022-03" db="EMBL/GenBank/DDBJ databases">
        <authorList>
            <person name="Martin C."/>
        </authorList>
    </citation>
    <scope>NUCLEOTIDE SEQUENCE</scope>
</reference>
<gene>
    <name evidence="1" type="ORF">OFUS_LOCUS819</name>
</gene>